<dbReference type="Proteomes" id="UP000306509">
    <property type="component" value="Unassembled WGS sequence"/>
</dbReference>
<dbReference type="InterPro" id="IPR005224">
    <property type="entry name" value="SfsA"/>
</dbReference>
<evidence type="ECO:0000259" key="2">
    <source>
        <dbReference type="Pfam" id="PF17746"/>
    </source>
</evidence>
<dbReference type="GO" id="GO:0003677">
    <property type="term" value="F:DNA binding"/>
    <property type="evidence" value="ECO:0007669"/>
    <property type="project" value="InterPro"/>
</dbReference>
<comment type="caution">
    <text evidence="3">The sequence shown here is derived from an EMBL/GenBank/DDBJ whole genome shotgun (WGS) entry which is preliminary data.</text>
</comment>
<sequence length="245" mass="27941">MYSFTTPLQEGIILKRNSQFTMDVLLDDKIVKCHCPTTGRIGDIDVKNISCLVSQSNNTKRKLLYTVEAISCDELDTKEKNWIGINQILSNKLVEYFLITHQLGNMISGYENIKREVPLGNSKLDILVDNTYIEVKTPLTTIHAKYGIGIKTKPVTPFSSTERFTKHINALANSLKEHERAILLTVYQYKITCPKSHQKSTHYREVYNAMSNAIEKGVETWDMELSFTPYGVSLIRCENTSQLLK</sequence>
<dbReference type="STRING" id="180332.GCA_000797495_03111"/>
<evidence type="ECO:0000313" key="4">
    <source>
        <dbReference type="Proteomes" id="UP000306509"/>
    </source>
</evidence>
<keyword evidence="4" id="KW-1185">Reference proteome</keyword>
<evidence type="ECO:0000259" key="1">
    <source>
        <dbReference type="Pfam" id="PF03749"/>
    </source>
</evidence>
<protein>
    <submittedName>
        <fullName evidence="3">Sugar fermentation stimulation protein A</fullName>
    </submittedName>
</protein>
<dbReference type="InterPro" id="IPR041465">
    <property type="entry name" value="SfsA_N"/>
</dbReference>
<dbReference type="PANTHER" id="PTHR30545">
    <property type="entry name" value="SUGAR FERMENTATION STIMULATION PROTEIN A"/>
    <property type="match status" value="1"/>
</dbReference>
<dbReference type="PANTHER" id="PTHR30545:SF2">
    <property type="entry name" value="SUGAR FERMENTATION STIMULATION PROTEIN A"/>
    <property type="match status" value="1"/>
</dbReference>
<reference evidence="3 4" key="1">
    <citation type="journal article" date="2019" name="Anaerobe">
        <title>Detection of Robinsoniella peoriensis in multiple bone samples of a trauma patient.</title>
        <authorList>
            <person name="Schrottner P."/>
            <person name="Hartwich K."/>
            <person name="Bunk B."/>
            <person name="Schober I."/>
            <person name="Helbig S."/>
            <person name="Rudolph W.W."/>
            <person name="Gunzer F."/>
        </authorList>
    </citation>
    <scope>NUCLEOTIDE SEQUENCE [LARGE SCALE GENOMIC DNA]</scope>
    <source>
        <strain evidence="3 4">DSM 106044</strain>
    </source>
</reference>
<dbReference type="Pfam" id="PF17746">
    <property type="entry name" value="SfsA_N"/>
    <property type="match status" value="1"/>
</dbReference>
<dbReference type="EMBL" id="QGQD01000037">
    <property type="protein sequence ID" value="TLD01493.1"/>
    <property type="molecule type" value="Genomic_DNA"/>
</dbReference>
<evidence type="ECO:0000313" key="3">
    <source>
        <dbReference type="EMBL" id="TLD01493.1"/>
    </source>
</evidence>
<gene>
    <name evidence="3" type="primary">sfsA_2</name>
    <name evidence="3" type="ORF">DSM106044_01638</name>
</gene>
<organism evidence="3 4">
    <name type="scientific">Robinsoniella peoriensis</name>
    <dbReference type="NCBI Taxonomy" id="180332"/>
    <lineage>
        <taxon>Bacteria</taxon>
        <taxon>Bacillati</taxon>
        <taxon>Bacillota</taxon>
        <taxon>Clostridia</taxon>
        <taxon>Lachnospirales</taxon>
        <taxon>Lachnospiraceae</taxon>
        <taxon>Robinsoniella</taxon>
    </lineage>
</organism>
<dbReference type="InterPro" id="IPR040452">
    <property type="entry name" value="SfsA_C"/>
</dbReference>
<dbReference type="Gene3D" id="2.40.50.580">
    <property type="match status" value="1"/>
</dbReference>
<dbReference type="Pfam" id="PF03749">
    <property type="entry name" value="SfsA"/>
    <property type="match status" value="1"/>
</dbReference>
<feature type="domain" description="SfsA N-terminal OB" evidence="2">
    <location>
        <begin position="14"/>
        <end position="85"/>
    </location>
</feature>
<name>A0A4U8QB50_9FIRM</name>
<dbReference type="RefSeq" id="WP_138002228.1">
    <property type="nucleotide sequence ID" value="NZ_QGQD01000037.1"/>
</dbReference>
<dbReference type="Gene3D" id="3.40.1350.60">
    <property type="match status" value="1"/>
</dbReference>
<feature type="domain" description="Sugar fermentation stimulation protein C-terminal" evidence="1">
    <location>
        <begin position="89"/>
        <end position="229"/>
    </location>
</feature>
<proteinExistence type="predicted"/>
<accession>A0A4U8QB50</accession>
<dbReference type="AlphaFoldDB" id="A0A4U8QB50"/>